<protein>
    <submittedName>
        <fullName evidence="3">DUF4124 domain-containing protein</fullName>
    </submittedName>
</protein>
<dbReference type="RefSeq" id="WP_212673734.1">
    <property type="nucleotide sequence ID" value="NZ_JAGSPJ010000001.1"/>
</dbReference>
<dbReference type="EMBL" id="JAGSPJ010000001">
    <property type="protein sequence ID" value="MBR7798567.1"/>
    <property type="molecule type" value="Genomic_DNA"/>
</dbReference>
<feature type="chain" id="PRO_5037497666" evidence="2">
    <location>
        <begin position="22"/>
        <end position="141"/>
    </location>
</feature>
<sequence length="141" mass="15314">MSRILLIISLLILISSNVVHAEAYICVDAQGKKSFSSEICSKKGLAAASNEFPVATGQAIRAKVIVPQKEVGPKLGEDGGMISADGKFITKPGQIYMSSDLPLERPVLYFLIAALIGTAGLFILFFMRFYQAHHKKLGRDD</sequence>
<feature type="transmembrane region" description="Helical" evidence="1">
    <location>
        <begin position="107"/>
        <end position="130"/>
    </location>
</feature>
<name>A0A941E055_9BURK</name>
<organism evidence="3 4">
    <name type="scientific">Undibacterium fentianense</name>
    <dbReference type="NCBI Taxonomy" id="2828728"/>
    <lineage>
        <taxon>Bacteria</taxon>
        <taxon>Pseudomonadati</taxon>
        <taxon>Pseudomonadota</taxon>
        <taxon>Betaproteobacteria</taxon>
        <taxon>Burkholderiales</taxon>
        <taxon>Oxalobacteraceae</taxon>
        <taxon>Undibacterium</taxon>
    </lineage>
</organism>
<dbReference type="Proteomes" id="UP000678545">
    <property type="component" value="Unassembled WGS sequence"/>
</dbReference>
<feature type="signal peptide" evidence="2">
    <location>
        <begin position="1"/>
        <end position="21"/>
    </location>
</feature>
<keyword evidence="2" id="KW-0732">Signal</keyword>
<gene>
    <name evidence="3" type="ORF">KDM90_00900</name>
</gene>
<evidence type="ECO:0000256" key="1">
    <source>
        <dbReference type="SAM" id="Phobius"/>
    </source>
</evidence>
<keyword evidence="4" id="KW-1185">Reference proteome</keyword>
<evidence type="ECO:0000256" key="2">
    <source>
        <dbReference type="SAM" id="SignalP"/>
    </source>
</evidence>
<keyword evidence="1" id="KW-0472">Membrane</keyword>
<evidence type="ECO:0000313" key="4">
    <source>
        <dbReference type="Proteomes" id="UP000678545"/>
    </source>
</evidence>
<dbReference type="AlphaFoldDB" id="A0A941E055"/>
<proteinExistence type="predicted"/>
<keyword evidence="1" id="KW-1133">Transmembrane helix</keyword>
<reference evidence="3" key="1">
    <citation type="submission" date="2021-04" db="EMBL/GenBank/DDBJ databases">
        <title>novel species isolated from subtropical streams in China.</title>
        <authorList>
            <person name="Lu H."/>
        </authorList>
    </citation>
    <scope>NUCLEOTIDE SEQUENCE</scope>
    <source>
        <strain evidence="3">FT137W</strain>
    </source>
</reference>
<comment type="caution">
    <text evidence="3">The sequence shown here is derived from an EMBL/GenBank/DDBJ whole genome shotgun (WGS) entry which is preliminary data.</text>
</comment>
<evidence type="ECO:0000313" key="3">
    <source>
        <dbReference type="EMBL" id="MBR7798567.1"/>
    </source>
</evidence>
<accession>A0A941E055</accession>
<keyword evidence="1" id="KW-0812">Transmembrane</keyword>